<sequence>MGATYLFHSLPVDSNGHIIEEEAAKLGTPASHGCIRLIPNDAFWFYENIPKGSDVEIVD</sequence>
<evidence type="ECO:0000313" key="9">
    <source>
        <dbReference type="Proteomes" id="UP000596739"/>
    </source>
</evidence>
<keyword evidence="3 6" id="KW-0133">Cell shape</keyword>
<comment type="pathway">
    <text evidence="1 6">Cell wall biogenesis; peptidoglycan biosynthesis.</text>
</comment>
<dbReference type="CDD" id="cd16913">
    <property type="entry name" value="YkuD_like"/>
    <property type="match status" value="1"/>
</dbReference>
<feature type="domain" description="L,D-TPase catalytic" evidence="7">
    <location>
        <begin position="1"/>
        <end position="58"/>
    </location>
</feature>
<dbReference type="Pfam" id="PF03734">
    <property type="entry name" value="YkuD"/>
    <property type="match status" value="1"/>
</dbReference>
<reference evidence="9" key="1">
    <citation type="submission" date="2021-01" db="EMBL/GenBank/DDBJ databases">
        <title>Genome public.</title>
        <authorList>
            <person name="Liu C."/>
            <person name="Sun Q."/>
        </authorList>
    </citation>
    <scope>NUCLEOTIDE SEQUENCE [LARGE SCALE GENOMIC DNA]</scope>
    <source>
        <strain evidence="9">YIM B02505</strain>
    </source>
</reference>
<gene>
    <name evidence="8" type="ORF">JHL18_11135</name>
</gene>
<name>A0ABS1EPC7_9CLOT</name>
<evidence type="ECO:0000256" key="3">
    <source>
        <dbReference type="ARBA" id="ARBA00022960"/>
    </source>
</evidence>
<organism evidence="8 9">
    <name type="scientific">Clostridium yunnanense</name>
    <dbReference type="NCBI Taxonomy" id="2800325"/>
    <lineage>
        <taxon>Bacteria</taxon>
        <taxon>Bacillati</taxon>
        <taxon>Bacillota</taxon>
        <taxon>Clostridia</taxon>
        <taxon>Eubacteriales</taxon>
        <taxon>Clostridiaceae</taxon>
        <taxon>Clostridium</taxon>
    </lineage>
</organism>
<evidence type="ECO:0000256" key="5">
    <source>
        <dbReference type="ARBA" id="ARBA00023316"/>
    </source>
</evidence>
<dbReference type="SUPFAM" id="SSF141523">
    <property type="entry name" value="L,D-transpeptidase catalytic domain-like"/>
    <property type="match status" value="1"/>
</dbReference>
<keyword evidence="4 6" id="KW-0573">Peptidoglycan synthesis</keyword>
<dbReference type="PROSITE" id="PS52029">
    <property type="entry name" value="LD_TPASE"/>
    <property type="match status" value="1"/>
</dbReference>
<protein>
    <submittedName>
        <fullName evidence="8">L,D-transpeptidase</fullName>
    </submittedName>
</protein>
<dbReference type="EMBL" id="JAENHN010000032">
    <property type="protein sequence ID" value="MBK1811184.1"/>
    <property type="molecule type" value="Genomic_DNA"/>
</dbReference>
<dbReference type="InterPro" id="IPR005490">
    <property type="entry name" value="LD_TPept_cat_dom"/>
</dbReference>
<evidence type="ECO:0000256" key="1">
    <source>
        <dbReference type="ARBA" id="ARBA00004752"/>
    </source>
</evidence>
<evidence type="ECO:0000313" key="8">
    <source>
        <dbReference type="EMBL" id="MBK1811184.1"/>
    </source>
</evidence>
<dbReference type="InterPro" id="IPR038063">
    <property type="entry name" value="Transpep_catalytic_dom"/>
</dbReference>
<feature type="active site" description="Nucleophile" evidence="6">
    <location>
        <position position="34"/>
    </location>
</feature>
<evidence type="ECO:0000256" key="6">
    <source>
        <dbReference type="PROSITE-ProRule" id="PRU01373"/>
    </source>
</evidence>
<accession>A0ABS1EPC7</accession>
<dbReference type="Proteomes" id="UP000596739">
    <property type="component" value="Unassembled WGS sequence"/>
</dbReference>
<feature type="active site" description="Proton donor/acceptor" evidence="6">
    <location>
        <position position="8"/>
    </location>
</feature>
<keyword evidence="2" id="KW-0808">Transferase</keyword>
<evidence type="ECO:0000256" key="2">
    <source>
        <dbReference type="ARBA" id="ARBA00022679"/>
    </source>
</evidence>
<evidence type="ECO:0000256" key="4">
    <source>
        <dbReference type="ARBA" id="ARBA00022984"/>
    </source>
</evidence>
<keyword evidence="9" id="KW-1185">Reference proteome</keyword>
<dbReference type="Gene3D" id="2.40.440.10">
    <property type="entry name" value="L,D-transpeptidase catalytic domain-like"/>
    <property type="match status" value="1"/>
</dbReference>
<proteinExistence type="predicted"/>
<evidence type="ECO:0000259" key="7">
    <source>
        <dbReference type="PROSITE" id="PS52029"/>
    </source>
</evidence>
<comment type="caution">
    <text evidence="8">The sequence shown here is derived from an EMBL/GenBank/DDBJ whole genome shotgun (WGS) entry which is preliminary data.</text>
</comment>
<keyword evidence="5 6" id="KW-0961">Cell wall biogenesis/degradation</keyword>